<protein>
    <submittedName>
        <fullName evidence="1">Uncharacterized protein</fullName>
    </submittedName>
</protein>
<dbReference type="InterPro" id="IPR051700">
    <property type="entry name" value="STE20_Ser-Thr_kinase"/>
</dbReference>
<dbReference type="PANTHER" id="PTHR47096:SF1">
    <property type="entry name" value="MISSHAPEN LIKE KINASE 1"/>
    <property type="match status" value="1"/>
</dbReference>
<organism evidence="1 2">
    <name type="scientific">Heterodera trifolii</name>
    <dbReference type="NCBI Taxonomy" id="157864"/>
    <lineage>
        <taxon>Eukaryota</taxon>
        <taxon>Metazoa</taxon>
        <taxon>Ecdysozoa</taxon>
        <taxon>Nematoda</taxon>
        <taxon>Chromadorea</taxon>
        <taxon>Rhabditida</taxon>
        <taxon>Tylenchina</taxon>
        <taxon>Tylenchomorpha</taxon>
        <taxon>Tylenchoidea</taxon>
        <taxon>Heteroderidae</taxon>
        <taxon>Heteroderinae</taxon>
        <taxon>Heterodera</taxon>
    </lineage>
</organism>
<sequence>MLSIFIIKCCFSVAASPQQKIVQEWSKKFESFIECVLEKDYTRRPFTENLIKHTFIRDQISDRIVRNAIREHVERHRKVQKKEVDDYFSFSGSDEEEVQINNNLDRLSDNKTFE</sequence>
<dbReference type="PANTHER" id="PTHR47096">
    <property type="entry name" value="MISSHAPEN LIKE KINASE 1"/>
    <property type="match status" value="1"/>
</dbReference>
<name>A0ABD2JM24_9BILA</name>
<dbReference type="Gene3D" id="1.10.510.10">
    <property type="entry name" value="Transferase(Phosphotransferase) domain 1"/>
    <property type="match status" value="1"/>
</dbReference>
<accession>A0ABD2JM24</accession>
<gene>
    <name evidence="1" type="ORF">niasHT_024230</name>
</gene>
<evidence type="ECO:0000313" key="2">
    <source>
        <dbReference type="Proteomes" id="UP001620626"/>
    </source>
</evidence>
<reference evidence="1 2" key="1">
    <citation type="submission" date="2024-10" db="EMBL/GenBank/DDBJ databases">
        <authorList>
            <person name="Kim D."/>
        </authorList>
    </citation>
    <scope>NUCLEOTIDE SEQUENCE [LARGE SCALE GENOMIC DNA]</scope>
    <source>
        <strain evidence="1">BH-2024</strain>
    </source>
</reference>
<proteinExistence type="predicted"/>
<evidence type="ECO:0000313" key="1">
    <source>
        <dbReference type="EMBL" id="KAL3091648.1"/>
    </source>
</evidence>
<keyword evidence="2" id="KW-1185">Reference proteome</keyword>
<dbReference type="AlphaFoldDB" id="A0ABD2JM24"/>
<dbReference type="Proteomes" id="UP001620626">
    <property type="component" value="Unassembled WGS sequence"/>
</dbReference>
<dbReference type="EMBL" id="JBICBT010000941">
    <property type="protein sequence ID" value="KAL3091648.1"/>
    <property type="molecule type" value="Genomic_DNA"/>
</dbReference>
<comment type="caution">
    <text evidence="1">The sequence shown here is derived from an EMBL/GenBank/DDBJ whole genome shotgun (WGS) entry which is preliminary data.</text>
</comment>